<name>A0A9P7ER79_9AGAM</name>
<evidence type="ECO:0000256" key="1">
    <source>
        <dbReference type="SAM" id="MobiDB-lite"/>
    </source>
</evidence>
<dbReference type="PANTHER" id="PTHR34409">
    <property type="entry name" value="SET DOMAIN-CONTAINING PROTEIN"/>
    <property type="match status" value="1"/>
</dbReference>
<evidence type="ECO:0000313" key="4">
    <source>
        <dbReference type="Proteomes" id="UP000823399"/>
    </source>
</evidence>
<evidence type="ECO:0000259" key="2">
    <source>
        <dbReference type="Pfam" id="PF20681"/>
    </source>
</evidence>
<feature type="compositionally biased region" description="Basic and acidic residues" evidence="1">
    <location>
        <begin position="182"/>
        <end position="193"/>
    </location>
</feature>
<keyword evidence="4" id="KW-1185">Reference proteome</keyword>
<feature type="compositionally biased region" description="Polar residues" evidence="1">
    <location>
        <begin position="475"/>
        <end position="485"/>
    </location>
</feature>
<dbReference type="GeneID" id="64705071"/>
<accession>A0A9P7ER79</accession>
<protein>
    <recommendedName>
        <fullName evidence="2">DUF6818 domain-containing protein</fullName>
    </recommendedName>
</protein>
<proteinExistence type="predicted"/>
<dbReference type="RefSeq" id="XP_041284311.1">
    <property type="nucleotide sequence ID" value="XM_041442812.1"/>
</dbReference>
<dbReference type="InterPro" id="IPR049203">
    <property type="entry name" value="DUF6818"/>
</dbReference>
<reference evidence="3" key="1">
    <citation type="journal article" date="2020" name="New Phytol.">
        <title>Comparative genomics reveals dynamic genome evolution in host specialist ectomycorrhizal fungi.</title>
        <authorList>
            <person name="Lofgren L.A."/>
            <person name="Nguyen N.H."/>
            <person name="Vilgalys R."/>
            <person name="Ruytinx J."/>
            <person name="Liao H.L."/>
            <person name="Branco S."/>
            <person name="Kuo A."/>
            <person name="LaButti K."/>
            <person name="Lipzen A."/>
            <person name="Andreopoulos W."/>
            <person name="Pangilinan J."/>
            <person name="Riley R."/>
            <person name="Hundley H."/>
            <person name="Na H."/>
            <person name="Barry K."/>
            <person name="Grigoriev I.V."/>
            <person name="Stajich J.E."/>
            <person name="Kennedy P.G."/>
        </authorList>
    </citation>
    <scope>NUCLEOTIDE SEQUENCE</scope>
    <source>
        <strain evidence="3">FC423</strain>
    </source>
</reference>
<dbReference type="EMBL" id="JABBWM010000330">
    <property type="protein sequence ID" value="KAG2082554.1"/>
    <property type="molecule type" value="Genomic_DNA"/>
</dbReference>
<sequence>MSSSAHFSAPSTISDISNVNNSQSTPSGFVSASQEHNHAELAHYGHPQAFNHTTEFEASRSFRQGPLPQLSNSHPTHHGFSLPPLHMYTPRSMYSSHPAPMPIQPAPMLHSTSTHVGPHSTPRLDEKPASSDDELEQPLLPPPAKGKKCASAPSGQVSKPLAKKEKTEVQSKGGKAKGTAKPKLEPDGSEAPKKGRKAGAAGYSVEEVERLLKEINKCISLGGKAWDAVTVSYNEWARCNCVSECSTKAIRAKYDAITHIEKPTGDGELPAYVELAHQIEAAISLKAGTIALDDSEWDDGASDGKSDTEVKDVVEISTDDDEELKSVKSKHTGSKKSVVKAFRANPLLEPGLRRPRTTAASEALSSLTSVFNPTVMKDHDESRLSQMVQFNQINTLQTELHEARLRIEGLNDRLLQEARHADHAESQVDMLKYMLSSRDDSQPYHTPSRSHHSRSHYSPPRRQARTDDSRPFCTPTPSWSHYSPP</sequence>
<dbReference type="PANTHER" id="PTHR34409:SF1">
    <property type="entry name" value="MYB-LIKE DOMAIN-CONTAINING PROTEIN"/>
    <property type="match status" value="1"/>
</dbReference>
<dbReference type="OrthoDB" id="99432at2759"/>
<gene>
    <name evidence="3" type="ORF">F5147DRAFT_783262</name>
</gene>
<evidence type="ECO:0000313" key="3">
    <source>
        <dbReference type="EMBL" id="KAG2082554.1"/>
    </source>
</evidence>
<feature type="region of interest" description="Disordered" evidence="1">
    <location>
        <begin position="64"/>
        <end position="201"/>
    </location>
</feature>
<feature type="domain" description="DUF6818" evidence="2">
    <location>
        <begin position="221"/>
        <end position="299"/>
    </location>
</feature>
<dbReference type="AlphaFoldDB" id="A0A9P7ER79"/>
<comment type="caution">
    <text evidence="3">The sequence shown here is derived from an EMBL/GenBank/DDBJ whole genome shotgun (WGS) entry which is preliminary data.</text>
</comment>
<dbReference type="Pfam" id="PF20681">
    <property type="entry name" value="DUF6818"/>
    <property type="match status" value="1"/>
</dbReference>
<organism evidence="3 4">
    <name type="scientific">Suillus discolor</name>
    <dbReference type="NCBI Taxonomy" id="1912936"/>
    <lineage>
        <taxon>Eukaryota</taxon>
        <taxon>Fungi</taxon>
        <taxon>Dikarya</taxon>
        <taxon>Basidiomycota</taxon>
        <taxon>Agaricomycotina</taxon>
        <taxon>Agaricomycetes</taxon>
        <taxon>Agaricomycetidae</taxon>
        <taxon>Boletales</taxon>
        <taxon>Suillineae</taxon>
        <taxon>Suillaceae</taxon>
        <taxon>Suillus</taxon>
    </lineage>
</organism>
<dbReference type="Proteomes" id="UP000823399">
    <property type="component" value="Unassembled WGS sequence"/>
</dbReference>
<feature type="region of interest" description="Disordered" evidence="1">
    <location>
        <begin position="438"/>
        <end position="485"/>
    </location>
</feature>
<feature type="region of interest" description="Disordered" evidence="1">
    <location>
        <begin position="1"/>
        <end position="34"/>
    </location>
</feature>